<name>G3HQK1_CRIGR</name>
<dbReference type="EMBL" id="JH000615">
    <property type="protein sequence ID" value="EGW06166.1"/>
    <property type="molecule type" value="Genomic_DNA"/>
</dbReference>
<sequence length="51" mass="5761">MKADGKMRKTVFNRAVWPSHTTPARKATMHSVQSTKSNLQCPKEEMRAGMV</sequence>
<dbReference type="Proteomes" id="UP000001075">
    <property type="component" value="Unassembled WGS sequence"/>
</dbReference>
<protein>
    <submittedName>
        <fullName evidence="2">Uncharacterized protein</fullName>
    </submittedName>
</protein>
<organism evidence="2 3">
    <name type="scientific">Cricetulus griseus</name>
    <name type="common">Chinese hamster</name>
    <name type="synonym">Cricetulus barabensis griseus</name>
    <dbReference type="NCBI Taxonomy" id="10029"/>
    <lineage>
        <taxon>Eukaryota</taxon>
        <taxon>Metazoa</taxon>
        <taxon>Chordata</taxon>
        <taxon>Craniata</taxon>
        <taxon>Vertebrata</taxon>
        <taxon>Euteleostomi</taxon>
        <taxon>Mammalia</taxon>
        <taxon>Eutheria</taxon>
        <taxon>Euarchontoglires</taxon>
        <taxon>Glires</taxon>
        <taxon>Rodentia</taxon>
        <taxon>Myomorpha</taxon>
        <taxon>Muroidea</taxon>
        <taxon>Cricetidae</taxon>
        <taxon>Cricetinae</taxon>
        <taxon>Cricetulus</taxon>
    </lineage>
</organism>
<proteinExistence type="predicted"/>
<dbReference type="InParanoid" id="G3HQK1"/>
<evidence type="ECO:0000313" key="3">
    <source>
        <dbReference type="Proteomes" id="UP000001075"/>
    </source>
</evidence>
<evidence type="ECO:0000313" key="2">
    <source>
        <dbReference type="EMBL" id="EGW06166.1"/>
    </source>
</evidence>
<reference evidence="3" key="1">
    <citation type="journal article" date="2011" name="Nat. Biotechnol.">
        <title>The genomic sequence of the Chinese hamster ovary (CHO)-K1 cell line.</title>
        <authorList>
            <person name="Xu X."/>
            <person name="Nagarajan H."/>
            <person name="Lewis N.E."/>
            <person name="Pan S."/>
            <person name="Cai Z."/>
            <person name="Liu X."/>
            <person name="Chen W."/>
            <person name="Xie M."/>
            <person name="Wang W."/>
            <person name="Hammond S."/>
            <person name="Andersen M.R."/>
            <person name="Neff N."/>
            <person name="Passarelli B."/>
            <person name="Koh W."/>
            <person name="Fan H.C."/>
            <person name="Wang J."/>
            <person name="Gui Y."/>
            <person name="Lee K.H."/>
            <person name="Betenbaugh M.J."/>
            <person name="Quake S.R."/>
            <person name="Famili I."/>
            <person name="Palsson B.O."/>
            <person name="Wang J."/>
        </authorList>
    </citation>
    <scope>NUCLEOTIDE SEQUENCE [LARGE SCALE GENOMIC DNA]</scope>
    <source>
        <strain evidence="3">CHO K1 cell line</strain>
    </source>
</reference>
<gene>
    <name evidence="2" type="ORF">I79_013105</name>
</gene>
<evidence type="ECO:0000256" key="1">
    <source>
        <dbReference type="SAM" id="MobiDB-lite"/>
    </source>
</evidence>
<feature type="compositionally biased region" description="Basic and acidic residues" evidence="1">
    <location>
        <begin position="42"/>
        <end position="51"/>
    </location>
</feature>
<accession>G3HQK1</accession>
<feature type="region of interest" description="Disordered" evidence="1">
    <location>
        <begin position="1"/>
        <end position="51"/>
    </location>
</feature>
<feature type="compositionally biased region" description="Polar residues" evidence="1">
    <location>
        <begin position="30"/>
        <end position="40"/>
    </location>
</feature>
<dbReference type="AlphaFoldDB" id="G3HQK1"/>